<dbReference type="SMART" id="SM00634">
    <property type="entry name" value="BID_1"/>
    <property type="match status" value="1"/>
</dbReference>
<dbReference type="Pfam" id="PF02369">
    <property type="entry name" value="Big_1"/>
    <property type="match status" value="1"/>
</dbReference>
<reference evidence="4 5" key="1">
    <citation type="submission" date="2016-10" db="EMBL/GenBank/DDBJ databases">
        <authorList>
            <person name="de Groot N.N."/>
        </authorList>
    </citation>
    <scope>NUCLEOTIDE SEQUENCE [LARGE SCALE GENOMIC DNA]</scope>
    <source>
        <strain evidence="4 5">CGMCC 1.11147</strain>
    </source>
</reference>
<dbReference type="Proteomes" id="UP000199004">
    <property type="component" value="Unassembled WGS sequence"/>
</dbReference>
<comment type="similarity">
    <text evidence="1">Belongs to the intimin/invasin family.</text>
</comment>
<keyword evidence="5" id="KW-1185">Reference proteome</keyword>
<name>A0A1H0AFA6_9ACTN</name>
<dbReference type="GO" id="GO:0005975">
    <property type="term" value="P:carbohydrate metabolic process"/>
    <property type="evidence" value="ECO:0007669"/>
    <property type="project" value="UniProtKB-ARBA"/>
</dbReference>
<dbReference type="InterPro" id="IPR008964">
    <property type="entry name" value="Invasin/intimin_cell_adhesion"/>
</dbReference>
<dbReference type="AlphaFoldDB" id="A0A1H0AFA6"/>
<sequence>MNSSGIKRGLATTAITALAVTGIPFLATSANAVPLDSSVPTATSVIVVAPDTAIASTKNDGQNTTIRLEALGGTSVAQVRFEYSIGVGTYNPIATVSRNDNGAFSTEWAAAGLNGATVNIRAVGITAGGVDGTTTTPDVVAINSTSDTVNVNDGASIAVFQKPDYDGAGADVAAQNVAVSGTSSSTTGAPSLAFWDPSAAAYVTGGTATSTTTGTPAPPTGTWSGVLDITGYDYGTNDELLVKATQTTDDAEAFALVKQVITTVTAVADRTNVPAGETATVVVTVRDQNGTPVVGAEVRDSDGNLIGQTNSLGQVTTTQGPGAEYYYANATASDPYEANLGDKQSQTITVTGFNAVPTTLAGTSTDGAAFDFDEYVSGDIFVQVKNQNGGNLDVDDSQDLEYYWVVTPFDGSAQVRYPTAPAVSTQTTDAGGKFVVDLPAAPRISGTYELFAALDADTLGNGAIASSKVLTVKAGEATVTYDETSPESAPAGTDEVVDGQVVLEDKTTGLPGRSVVLTYQQGTTGSDPVKDANFVPATGVVLTSTRTVTTGADGSFKVTVDDPADTPQGTELGGNVDAVVTGIGASGIVNDQGVDFVSATAPAGSTVVITPITAVVSPGEAQSGTATVTQPDGADLGTDRDPVAGQLVTLTVDKGFFTSGAEETPSVVGADAGNLVNLGTSITAVTNAAGEVTFKTAIERDAGFDDDGLVTSIVTATAGTGVSDTEDVDYTSATPLNGGTVEIALSPASEQDGPTDPAMVGDRVFYDVFVTDQFGNLVGGESVAITDNEEDVTVVTSPVVSDFDDNGDFYVTASQAASATITGTWSSDSYEYTTTTGTALPSTDEPRTGTADVEFYESVVTTTTIESTPEGEVPVGTAVTETVTVLDQEGNPIPNVAVEFIRNGPGAGDGDANVERTTNAQGKAFYTFIGTQAGVANITATVTSNDGIETLNDSVVFVADEPVGPVAIVAKLSGNDNGAANDKLKVNAPSIAQGAEVRLFKVIDGRRIQVGKTKGLNQFGNAVFIVRDRNGGRLTKYVAVVVKTAKTLGDTTNPKRVR</sequence>
<dbReference type="EMBL" id="FNIC01000002">
    <property type="protein sequence ID" value="SDN32219.1"/>
    <property type="molecule type" value="Genomic_DNA"/>
</dbReference>
<dbReference type="SUPFAM" id="SSF49373">
    <property type="entry name" value="Invasin/intimin cell-adhesion fragments"/>
    <property type="match status" value="1"/>
</dbReference>
<evidence type="ECO:0000313" key="4">
    <source>
        <dbReference type="EMBL" id="SDN32219.1"/>
    </source>
</evidence>
<accession>A0A1H0AFA6</accession>
<organism evidence="4 5">
    <name type="scientific">Nocardioides szechwanensis</name>
    <dbReference type="NCBI Taxonomy" id="1005944"/>
    <lineage>
        <taxon>Bacteria</taxon>
        <taxon>Bacillati</taxon>
        <taxon>Actinomycetota</taxon>
        <taxon>Actinomycetes</taxon>
        <taxon>Propionibacteriales</taxon>
        <taxon>Nocardioidaceae</taxon>
        <taxon>Nocardioides</taxon>
    </lineage>
</organism>
<feature type="chain" id="PRO_5011518403" evidence="2">
    <location>
        <begin position="33"/>
        <end position="1058"/>
    </location>
</feature>
<dbReference type="Gene3D" id="2.60.40.10">
    <property type="entry name" value="Immunoglobulins"/>
    <property type="match status" value="2"/>
</dbReference>
<evidence type="ECO:0000256" key="1">
    <source>
        <dbReference type="ARBA" id="ARBA00010116"/>
    </source>
</evidence>
<dbReference type="RefSeq" id="WP_143016152.1">
    <property type="nucleotide sequence ID" value="NZ_BKAE01000011.1"/>
</dbReference>
<protein>
    <submittedName>
        <fullName evidence="4">Ig-like domain (Group 1)</fullName>
    </submittedName>
</protein>
<dbReference type="OrthoDB" id="3791003at2"/>
<dbReference type="InterPro" id="IPR013783">
    <property type="entry name" value="Ig-like_fold"/>
</dbReference>
<proteinExistence type="inferred from homology"/>
<evidence type="ECO:0000259" key="3">
    <source>
        <dbReference type="PROSITE" id="PS51127"/>
    </source>
</evidence>
<evidence type="ECO:0000256" key="2">
    <source>
        <dbReference type="SAM" id="SignalP"/>
    </source>
</evidence>
<dbReference type="InterPro" id="IPR003344">
    <property type="entry name" value="Big_1_dom"/>
</dbReference>
<feature type="signal peptide" evidence="2">
    <location>
        <begin position="1"/>
        <end position="32"/>
    </location>
</feature>
<keyword evidence="2" id="KW-0732">Signal</keyword>
<feature type="domain" description="Big-1" evidence="3">
    <location>
        <begin position="862"/>
        <end position="958"/>
    </location>
</feature>
<dbReference type="PROSITE" id="PS51127">
    <property type="entry name" value="BIG1"/>
    <property type="match status" value="1"/>
</dbReference>
<evidence type="ECO:0000313" key="5">
    <source>
        <dbReference type="Proteomes" id="UP000199004"/>
    </source>
</evidence>
<gene>
    <name evidence="4" type="ORF">SAMN05192576_2022</name>
</gene>